<evidence type="ECO:0000313" key="1">
    <source>
        <dbReference type="EMBL" id="SHL02079.1"/>
    </source>
</evidence>
<dbReference type="EMBL" id="FRBT01000001">
    <property type="protein sequence ID" value="SHL02079.1"/>
    <property type="molecule type" value="Genomic_DNA"/>
</dbReference>
<sequence>MEDFINEILGDDTEIFRTVDFDDFTFVFYQPKGYSNPYKDERLNLVSSYGPLKINKKTNEYEFTNIVEFFLEYGDNEVIFPNKEETALNWNEVIYNIKMRNNFNWEDFQLLLEHYNLPLDSFDMYSINSRDTVEIEIKHEEVIHYLEEFLNELEAIYIKKSHNHFLINLYLD</sequence>
<gene>
    <name evidence="1" type="ORF">SAMN05444484_10134</name>
</gene>
<dbReference type="OrthoDB" id="1344939at2"/>
<reference evidence="2" key="1">
    <citation type="submission" date="2016-11" db="EMBL/GenBank/DDBJ databases">
        <authorList>
            <person name="Varghese N."/>
            <person name="Submissions S."/>
        </authorList>
    </citation>
    <scope>NUCLEOTIDE SEQUENCE [LARGE SCALE GENOMIC DNA]</scope>
    <source>
        <strain evidence="2">DSM 24724</strain>
    </source>
</reference>
<dbReference type="RefSeq" id="WP_068843337.1">
    <property type="nucleotide sequence ID" value="NZ_FRBT01000001.1"/>
</dbReference>
<keyword evidence="2" id="KW-1185">Reference proteome</keyword>
<dbReference type="AlphaFoldDB" id="A0A1M6X884"/>
<organism evidence="1 2">
    <name type="scientific">Flavobacterium chilense</name>
    <dbReference type="NCBI Taxonomy" id="946677"/>
    <lineage>
        <taxon>Bacteria</taxon>
        <taxon>Pseudomonadati</taxon>
        <taxon>Bacteroidota</taxon>
        <taxon>Flavobacteriia</taxon>
        <taxon>Flavobacteriales</taxon>
        <taxon>Flavobacteriaceae</taxon>
        <taxon>Flavobacterium</taxon>
    </lineage>
</organism>
<name>A0A1M6X884_9FLAO</name>
<evidence type="ECO:0000313" key="2">
    <source>
        <dbReference type="Proteomes" id="UP000184028"/>
    </source>
</evidence>
<proteinExistence type="predicted"/>
<dbReference type="Proteomes" id="UP000184028">
    <property type="component" value="Unassembled WGS sequence"/>
</dbReference>
<protein>
    <submittedName>
        <fullName evidence="1">Uncharacterized protein</fullName>
    </submittedName>
</protein>
<accession>A0A1M6X884</accession>